<feature type="transmembrane region" description="Helical" evidence="1">
    <location>
        <begin position="45"/>
        <end position="64"/>
    </location>
</feature>
<name>A0ABM7AE50_YERPU</name>
<evidence type="ECO:0000256" key="1">
    <source>
        <dbReference type="SAM" id="Phobius"/>
    </source>
</evidence>
<organism evidence="2 3">
    <name type="scientific">Yersinia pseudotuberculosis</name>
    <dbReference type="NCBI Taxonomy" id="633"/>
    <lineage>
        <taxon>Bacteria</taxon>
        <taxon>Pseudomonadati</taxon>
        <taxon>Pseudomonadota</taxon>
        <taxon>Gammaproteobacteria</taxon>
        <taxon>Enterobacterales</taxon>
        <taxon>Yersiniaceae</taxon>
        <taxon>Yersinia</taxon>
    </lineage>
</organism>
<accession>A0ABM7AE50</accession>
<evidence type="ECO:0000313" key="2">
    <source>
        <dbReference type="EMBL" id="AYW90456.1"/>
    </source>
</evidence>
<keyword evidence="1" id="KW-0472">Membrane</keyword>
<protein>
    <submittedName>
        <fullName evidence="2">Uncharacterized protein</fullName>
    </submittedName>
</protein>
<reference evidence="2" key="1">
    <citation type="submission" date="2018-11" db="EMBL/GenBank/DDBJ databases">
        <title>FDA dAtabase for Regulatory Grade micrObial Sequences (FDA-ARGOS): Supporting development and validation of Infectious Disease Dx tests.</title>
        <authorList>
            <person name="Bliska J."/>
            <person name="Cleland M.-M."/>
            <person name="Tallon L."/>
            <person name="Sadzewicz L."/>
            <person name="Zhao X."/>
            <person name="Vavikolanu K."/>
            <person name="Mehta A."/>
            <person name="Aluvathingal J."/>
            <person name="Nadendla S."/>
            <person name="Yan Y."/>
            <person name="Sichtig H."/>
        </authorList>
    </citation>
    <scope>NUCLEOTIDE SEQUENCE [LARGE SCALE GENOMIC DNA]</scope>
    <source>
        <strain evidence="2">FDAARGOS_581</strain>
    </source>
</reference>
<sequence>MNSKGKKGKRAVNSLFFYDFFHVQNTISGIMCPKWPYSIKGKMDIMDIIIMVFICSCVLVFITIKTKIVFVTNQSKSRKANAYDLLSNTIEWQGAIAICRSHFPLGEYKNNERKRVLMKKRMSLRECQNNSLRSLFRMDLVSSITLARSLMELTIRLGFDCYEHTKTIQYVFIMTQFAIAHKIRLL</sequence>
<keyword evidence="1" id="KW-1133">Transmembrane helix</keyword>
<evidence type="ECO:0000313" key="3">
    <source>
        <dbReference type="Proteomes" id="UP000268669"/>
    </source>
</evidence>
<keyword evidence="1" id="KW-0812">Transmembrane</keyword>
<proteinExistence type="predicted"/>
<keyword evidence="3" id="KW-1185">Reference proteome</keyword>
<dbReference type="EMBL" id="CP033713">
    <property type="protein sequence ID" value="AYW90456.1"/>
    <property type="molecule type" value="Genomic_DNA"/>
</dbReference>
<gene>
    <name evidence="2" type="ORF">EGX47_03305</name>
</gene>
<dbReference type="Proteomes" id="UP000268669">
    <property type="component" value="Chromosome"/>
</dbReference>